<organism evidence="4 5">
    <name type="scientific">Canavalia gladiata</name>
    <name type="common">Sword bean</name>
    <name type="synonym">Dolichos gladiatus</name>
    <dbReference type="NCBI Taxonomy" id="3824"/>
    <lineage>
        <taxon>Eukaryota</taxon>
        <taxon>Viridiplantae</taxon>
        <taxon>Streptophyta</taxon>
        <taxon>Embryophyta</taxon>
        <taxon>Tracheophyta</taxon>
        <taxon>Spermatophyta</taxon>
        <taxon>Magnoliopsida</taxon>
        <taxon>eudicotyledons</taxon>
        <taxon>Gunneridae</taxon>
        <taxon>Pentapetalae</taxon>
        <taxon>rosids</taxon>
        <taxon>fabids</taxon>
        <taxon>Fabales</taxon>
        <taxon>Fabaceae</taxon>
        <taxon>Papilionoideae</taxon>
        <taxon>50 kb inversion clade</taxon>
        <taxon>NPAAA clade</taxon>
        <taxon>indigoferoid/millettioid clade</taxon>
        <taxon>Phaseoleae</taxon>
        <taxon>Canavalia</taxon>
    </lineage>
</organism>
<dbReference type="Proteomes" id="UP001367508">
    <property type="component" value="Unassembled WGS sequence"/>
</dbReference>
<dbReference type="EMBL" id="JAYMYQ010000002">
    <property type="protein sequence ID" value="KAK7350951.1"/>
    <property type="molecule type" value="Genomic_DNA"/>
</dbReference>
<comment type="caution">
    <text evidence="4">The sequence shown here is derived from an EMBL/GenBank/DDBJ whole genome shotgun (WGS) entry which is preliminary data.</text>
</comment>
<evidence type="ECO:0000256" key="2">
    <source>
        <dbReference type="SAM" id="MobiDB-lite"/>
    </source>
</evidence>
<gene>
    <name evidence="4" type="ORF">VNO77_10036</name>
</gene>
<name>A0AAN9MBC9_CANGL</name>
<accession>A0AAN9MBC9</accession>
<sequence>MFNGDPSLNPVPTLTTEQIQKYLEENKELILAIMEAQRLGKFADIAQCQAKLQHNLTFLAKVADAGPQALIPSQISSQAIMLQGQGMQQPHVPMSQPQPDPSTLNLPLDMNEQQHLAVSLHQPNISTSKLPFQTNEQNLNVPSFFQQHQLIHGPMGNFPATNSGIYQASQTRLGNLPDTPSSNQTGSDFGSGWS</sequence>
<feature type="region of interest" description="Disordered" evidence="2">
    <location>
        <begin position="171"/>
        <end position="194"/>
    </location>
</feature>
<comment type="similarity">
    <text evidence="1">Belongs to the SS18 family.</text>
</comment>
<dbReference type="Pfam" id="PF05030">
    <property type="entry name" value="SSXT"/>
    <property type="match status" value="1"/>
</dbReference>
<reference evidence="4 5" key="1">
    <citation type="submission" date="2024-01" db="EMBL/GenBank/DDBJ databases">
        <title>The genomes of 5 underutilized Papilionoideae crops provide insights into root nodulation and disease resistanc.</title>
        <authorList>
            <person name="Jiang F."/>
        </authorList>
    </citation>
    <scope>NUCLEOTIDE SEQUENCE [LARGE SCALE GENOMIC DNA]</scope>
    <source>
        <strain evidence="4">LVBAO_FW01</strain>
        <tissue evidence="4">Leaves</tissue>
    </source>
</reference>
<evidence type="ECO:0000313" key="5">
    <source>
        <dbReference type="Proteomes" id="UP001367508"/>
    </source>
</evidence>
<protein>
    <recommendedName>
        <fullName evidence="3">SS18 N-terminal domain-containing protein</fullName>
    </recommendedName>
</protein>
<keyword evidence="5" id="KW-1185">Reference proteome</keyword>
<feature type="domain" description="SS18 N-terminal" evidence="3">
    <location>
        <begin position="13"/>
        <end position="66"/>
    </location>
</feature>
<evidence type="ECO:0000313" key="4">
    <source>
        <dbReference type="EMBL" id="KAK7350951.1"/>
    </source>
</evidence>
<proteinExistence type="inferred from homology"/>
<evidence type="ECO:0000259" key="3">
    <source>
        <dbReference type="Pfam" id="PF05030"/>
    </source>
</evidence>
<evidence type="ECO:0000256" key="1">
    <source>
        <dbReference type="ARBA" id="ARBA00007945"/>
    </source>
</evidence>
<dbReference type="InterPro" id="IPR007726">
    <property type="entry name" value="SS18_N"/>
</dbReference>
<dbReference type="AlphaFoldDB" id="A0AAN9MBC9"/>